<comment type="caution">
    <text evidence="12">Lacks conserved residue(s) required for the propagation of feature annotation.</text>
</comment>
<comment type="subcellular location">
    <subcellularLocation>
        <location evidence="11">Zymogen granule</location>
    </subcellularLocation>
</comment>
<feature type="binding site" evidence="12">
    <location>
        <position position="179"/>
    </location>
    <ligand>
        <name>Zn(2+)</name>
        <dbReference type="ChEBI" id="CHEBI:29105"/>
        <note>catalytic</note>
    </ligand>
</feature>
<dbReference type="Gene3D" id="3.40.390.10">
    <property type="entry name" value="Collagenase (Catalytic Domain)"/>
    <property type="match status" value="1"/>
</dbReference>
<comment type="cofactor">
    <cofactor evidence="12 13">
        <name>Zn(2+)</name>
        <dbReference type="ChEBI" id="CHEBI:29105"/>
    </cofactor>
    <text evidence="12 13">Binds 1 zinc ion per subunit.</text>
</comment>
<sequence length="271" mass="31058">MDLTATVSALLLLLLGLCNAHQGNDLSADDEISAAQSAKEDIGTVILRMNNRSRDFLLEGDLVIQKTRTAMKCRSKAYSCLWPKSANGNVEVPYTISPKYDNSERSTIIRAMKDFETRTCIRFVPRRSERAYLSIQSRYGCSSLLGRIGDRQKVSLQKFGCVDHGIIQHELMHVLGFYHEHTRSDRDQYVRINWKNVPRYYKDNFKTQNTENLNIPYDYNSVMHYGRTAFGPYGADTIIPFPDPSVPIGQREGLSKIDILRINTLYKCYRI</sequence>
<dbReference type="GO" id="GO:0042588">
    <property type="term" value="C:zymogen granule"/>
    <property type="evidence" value="ECO:0007669"/>
    <property type="project" value="UniProtKB-SubCell"/>
</dbReference>
<keyword evidence="4 12" id="KW-0378">Hydrolase</keyword>
<dbReference type="PANTHER" id="PTHR10127">
    <property type="entry name" value="DISCOIDIN, CUB, EGF, LAMININ , AND ZINC METALLOPROTEASE DOMAIN CONTAINING"/>
    <property type="match status" value="1"/>
</dbReference>
<keyword evidence="9" id="KW-0325">Glycoprotein</keyword>
<dbReference type="OMA" id="NRLYKCW"/>
<dbReference type="InterPro" id="IPR024079">
    <property type="entry name" value="MetalloPept_cat_dom_sf"/>
</dbReference>
<keyword evidence="7" id="KW-0865">Zymogen</keyword>
<dbReference type="AlphaFoldDB" id="A0A3Q1CGN9"/>
<dbReference type="GeneTree" id="ENSGT00940000154856"/>
<evidence type="ECO:0000256" key="9">
    <source>
        <dbReference type="ARBA" id="ARBA00023180"/>
    </source>
</evidence>
<dbReference type="InterPro" id="IPR034039">
    <property type="entry name" value="ZnMP_hatching_enz"/>
</dbReference>
<keyword evidence="8" id="KW-1015">Disulfide bond</keyword>
<dbReference type="PROSITE" id="PS51864">
    <property type="entry name" value="ASTACIN"/>
    <property type="match status" value="1"/>
</dbReference>
<proteinExistence type="predicted"/>
<dbReference type="Ensembl" id="ENSAOCT00000028536.2">
    <property type="protein sequence ID" value="ENSAOCP00000018866.2"/>
    <property type="gene ID" value="ENSAOCG00000024086.2"/>
</dbReference>
<evidence type="ECO:0000256" key="7">
    <source>
        <dbReference type="ARBA" id="ARBA00023145"/>
    </source>
</evidence>
<dbReference type="EC" id="3.4.24.-" evidence="13"/>
<dbReference type="GeneID" id="111573796"/>
<feature type="binding site" evidence="12">
    <location>
        <position position="173"/>
    </location>
    <ligand>
        <name>Zn(2+)</name>
        <dbReference type="ChEBI" id="CHEBI:29105"/>
        <note>catalytic</note>
    </ligand>
</feature>
<accession>A0A3Q1CGN9</accession>
<evidence type="ECO:0000259" key="14">
    <source>
        <dbReference type="PROSITE" id="PS51864"/>
    </source>
</evidence>
<dbReference type="GO" id="GO:0006508">
    <property type="term" value="P:proteolysis"/>
    <property type="evidence" value="ECO:0007669"/>
    <property type="project" value="UniProtKB-KW"/>
</dbReference>
<evidence type="ECO:0000256" key="5">
    <source>
        <dbReference type="ARBA" id="ARBA00022833"/>
    </source>
</evidence>
<dbReference type="GO" id="GO:0004222">
    <property type="term" value="F:metalloendopeptidase activity"/>
    <property type="evidence" value="ECO:0007669"/>
    <property type="project" value="UniProtKB-UniRule"/>
</dbReference>
<keyword evidence="1 12" id="KW-0645">Protease</keyword>
<dbReference type="Proteomes" id="UP001501940">
    <property type="component" value="Chromosome 12"/>
</dbReference>
<evidence type="ECO:0000256" key="13">
    <source>
        <dbReference type="RuleBase" id="RU361183"/>
    </source>
</evidence>
<keyword evidence="3 13" id="KW-0732">Signal</keyword>
<dbReference type="SUPFAM" id="SSF55486">
    <property type="entry name" value="Metalloproteases ('zincins'), catalytic domain"/>
    <property type="match status" value="1"/>
</dbReference>
<dbReference type="InterPro" id="IPR006026">
    <property type="entry name" value="Peptidase_Metallo"/>
</dbReference>
<feature type="binding site" evidence="12">
    <location>
        <position position="169"/>
    </location>
    <ligand>
        <name>Zn(2+)</name>
        <dbReference type="ChEBI" id="CHEBI:29105"/>
        <note>catalytic</note>
    </ligand>
</feature>
<keyword evidence="5 12" id="KW-0862">Zinc</keyword>
<evidence type="ECO:0000256" key="11">
    <source>
        <dbReference type="ARBA" id="ARBA00024324"/>
    </source>
</evidence>
<evidence type="ECO:0000256" key="6">
    <source>
        <dbReference type="ARBA" id="ARBA00023049"/>
    </source>
</evidence>
<feature type="active site" evidence="12">
    <location>
        <position position="170"/>
    </location>
</feature>
<evidence type="ECO:0000313" key="15">
    <source>
        <dbReference type="Ensembl" id="ENSAOCP00000018866.2"/>
    </source>
</evidence>
<reference evidence="15" key="2">
    <citation type="submission" date="2025-08" db="UniProtKB">
        <authorList>
            <consortium name="Ensembl"/>
        </authorList>
    </citation>
    <scope>IDENTIFICATION</scope>
</reference>
<dbReference type="FunFam" id="3.40.390.10:FF:000040">
    <property type="entry name" value="Metalloendopeptidase"/>
    <property type="match status" value="1"/>
</dbReference>
<evidence type="ECO:0000256" key="3">
    <source>
        <dbReference type="ARBA" id="ARBA00022729"/>
    </source>
</evidence>
<evidence type="ECO:0000256" key="10">
    <source>
        <dbReference type="ARBA" id="ARBA00023329"/>
    </source>
</evidence>
<protein>
    <recommendedName>
        <fullName evidence="13">Metalloendopeptidase</fullName>
        <ecNumber evidence="13">3.4.24.-</ecNumber>
    </recommendedName>
</protein>
<reference evidence="15" key="3">
    <citation type="submission" date="2025-09" db="UniProtKB">
        <authorList>
            <consortium name="Ensembl"/>
        </authorList>
    </citation>
    <scope>IDENTIFICATION</scope>
</reference>
<dbReference type="KEGG" id="aoce:111573796"/>
<keyword evidence="6 12" id="KW-0482">Metalloprotease</keyword>
<dbReference type="InterPro" id="IPR001506">
    <property type="entry name" value="Peptidase_M12A"/>
</dbReference>
<evidence type="ECO:0000256" key="4">
    <source>
        <dbReference type="ARBA" id="ARBA00022801"/>
    </source>
</evidence>
<dbReference type="PANTHER" id="PTHR10127:SF839">
    <property type="entry name" value="HATCHING ENZYME 1.2-RELATED"/>
    <property type="match status" value="1"/>
</dbReference>
<organism evidence="15 16">
    <name type="scientific">Amphiprion ocellaris</name>
    <name type="common">Clown anemonefish</name>
    <dbReference type="NCBI Taxonomy" id="80972"/>
    <lineage>
        <taxon>Eukaryota</taxon>
        <taxon>Metazoa</taxon>
        <taxon>Chordata</taxon>
        <taxon>Craniata</taxon>
        <taxon>Vertebrata</taxon>
        <taxon>Euteleostomi</taxon>
        <taxon>Actinopterygii</taxon>
        <taxon>Neopterygii</taxon>
        <taxon>Teleostei</taxon>
        <taxon>Neoteleostei</taxon>
        <taxon>Acanthomorphata</taxon>
        <taxon>Ovalentaria</taxon>
        <taxon>Pomacentridae</taxon>
        <taxon>Amphiprion</taxon>
    </lineage>
</organism>
<evidence type="ECO:0000313" key="16">
    <source>
        <dbReference type="Proteomes" id="UP001501940"/>
    </source>
</evidence>
<dbReference type="SMART" id="SM00235">
    <property type="entry name" value="ZnMc"/>
    <property type="match status" value="1"/>
</dbReference>
<reference evidence="15 16" key="1">
    <citation type="submission" date="2022-01" db="EMBL/GenBank/DDBJ databases">
        <title>A chromosome-scale genome assembly of the false clownfish, Amphiprion ocellaris.</title>
        <authorList>
            <person name="Ryu T."/>
        </authorList>
    </citation>
    <scope>NUCLEOTIDE SEQUENCE [LARGE SCALE GENOMIC DNA]</scope>
</reference>
<dbReference type="RefSeq" id="XP_023133885.2">
    <property type="nucleotide sequence ID" value="XM_023278117.3"/>
</dbReference>
<keyword evidence="16" id="KW-1185">Reference proteome</keyword>
<feature type="chain" id="PRO_5043111503" description="Metalloendopeptidase" evidence="13">
    <location>
        <begin position="21"/>
        <end position="271"/>
    </location>
</feature>
<evidence type="ECO:0000256" key="12">
    <source>
        <dbReference type="PROSITE-ProRule" id="PRU01211"/>
    </source>
</evidence>
<dbReference type="PRINTS" id="PR00480">
    <property type="entry name" value="ASTACIN"/>
</dbReference>
<dbReference type="GO" id="GO:0008270">
    <property type="term" value="F:zinc ion binding"/>
    <property type="evidence" value="ECO:0007669"/>
    <property type="project" value="UniProtKB-UniRule"/>
</dbReference>
<dbReference type="CDD" id="cd04283">
    <property type="entry name" value="ZnMc_hatching_enzyme"/>
    <property type="match status" value="1"/>
</dbReference>
<dbReference type="Pfam" id="PF01400">
    <property type="entry name" value="Astacin"/>
    <property type="match status" value="1"/>
</dbReference>
<keyword evidence="10" id="KW-0968">Cytoplasmic vesicle</keyword>
<name>A0A3Q1CGN9_AMPOC</name>
<keyword evidence="2 12" id="KW-0479">Metal-binding</keyword>
<feature type="signal peptide" evidence="13">
    <location>
        <begin position="1"/>
        <end position="20"/>
    </location>
</feature>
<evidence type="ECO:0000256" key="8">
    <source>
        <dbReference type="ARBA" id="ARBA00023157"/>
    </source>
</evidence>
<evidence type="ECO:0000256" key="2">
    <source>
        <dbReference type="ARBA" id="ARBA00022723"/>
    </source>
</evidence>
<feature type="domain" description="Peptidase M12A" evidence="14">
    <location>
        <begin position="69"/>
        <end position="269"/>
    </location>
</feature>
<evidence type="ECO:0000256" key="1">
    <source>
        <dbReference type="ARBA" id="ARBA00022670"/>
    </source>
</evidence>